<evidence type="ECO:0000313" key="2">
    <source>
        <dbReference type="Proteomes" id="UP000237580"/>
    </source>
</evidence>
<name>A0AB38EI38_9PSED</name>
<comment type="caution">
    <text evidence="1">The sequence shown here is derived from an EMBL/GenBank/DDBJ whole genome shotgun (WGS) entry which is preliminary data.</text>
</comment>
<organism evidence="1 2">
    <name type="scientific">Pseudomonas syringae pv. persicae</name>
    <dbReference type="NCBI Taxonomy" id="237306"/>
    <lineage>
        <taxon>Bacteria</taxon>
        <taxon>Pseudomonadati</taxon>
        <taxon>Pseudomonadota</taxon>
        <taxon>Gammaproteobacteria</taxon>
        <taxon>Pseudomonadales</taxon>
        <taxon>Pseudomonadaceae</taxon>
        <taxon>Pseudomonas</taxon>
    </lineage>
</organism>
<sequence length="79" mass="8875">MDGKAVRAYSTVIKTRQLMDTYPEFDAAGKRVMIMAKVADGTYIDETGDTKIKFIEVLQESSIQIGRKKTVDVEISKML</sequence>
<protein>
    <submittedName>
        <fullName evidence="1">Uncharacterized protein</fullName>
    </submittedName>
</protein>
<dbReference type="Proteomes" id="UP000237580">
    <property type="component" value="Unassembled WGS sequence"/>
</dbReference>
<dbReference type="EMBL" id="ODAM01000093">
    <property type="protein sequence ID" value="SOQ11788.1"/>
    <property type="molecule type" value="Genomic_DNA"/>
</dbReference>
<accession>A0AB38EI38</accession>
<dbReference type="AlphaFoldDB" id="A0AB38EI38"/>
<evidence type="ECO:0000313" key="1">
    <source>
        <dbReference type="EMBL" id="SOQ11788.1"/>
    </source>
</evidence>
<reference evidence="1 2" key="1">
    <citation type="submission" date="2017-11" db="EMBL/GenBank/DDBJ databases">
        <authorList>
            <person name="Blom J."/>
        </authorList>
    </citation>
    <scope>NUCLEOTIDE SEQUENCE [LARGE SCALE GENOMIC DNA]</scope>
    <source>
        <strain evidence="1">NCPPB 2254</strain>
    </source>
</reference>
<proteinExistence type="predicted"/>
<gene>
    <name evidence="1" type="ORF">NCPPB2254_03533</name>
</gene>